<dbReference type="SUPFAM" id="SSF52833">
    <property type="entry name" value="Thioredoxin-like"/>
    <property type="match status" value="2"/>
</dbReference>
<evidence type="ECO:0000256" key="3">
    <source>
        <dbReference type="ARBA" id="ARBA00012723"/>
    </source>
</evidence>
<comment type="caution">
    <text evidence="10">The sequence shown here is derived from an EMBL/GenBank/DDBJ whole genome shotgun (WGS) entry which is preliminary data.</text>
</comment>
<dbReference type="STRING" id="1447883.A0A2B7YQ94"/>
<dbReference type="GO" id="GO:0003756">
    <property type="term" value="F:protein disulfide isomerase activity"/>
    <property type="evidence" value="ECO:0007669"/>
    <property type="project" value="UniProtKB-EC"/>
</dbReference>
<feature type="region of interest" description="Disordered" evidence="7">
    <location>
        <begin position="252"/>
        <end position="325"/>
    </location>
</feature>
<dbReference type="EC" id="5.3.4.1" evidence="3"/>
<reference evidence="10 11" key="1">
    <citation type="submission" date="2017-10" db="EMBL/GenBank/DDBJ databases">
        <title>Comparative genomics in systemic dimorphic fungi from Ajellomycetaceae.</title>
        <authorList>
            <person name="Munoz J.F."/>
            <person name="Mcewen J.G."/>
            <person name="Clay O.K."/>
            <person name="Cuomo C.A."/>
        </authorList>
    </citation>
    <scope>NUCLEOTIDE SEQUENCE [LARGE SCALE GENOMIC DNA]</scope>
    <source>
        <strain evidence="10 11">UAMH7299</strain>
    </source>
</reference>
<dbReference type="Pfam" id="PF24541">
    <property type="entry name" value="Thioredox_PDIA6_C"/>
    <property type="match status" value="1"/>
</dbReference>
<protein>
    <recommendedName>
        <fullName evidence="3">protein disulfide-isomerase</fullName>
        <ecNumber evidence="3">5.3.4.1</ecNumber>
    </recommendedName>
</protein>
<comment type="subcellular location">
    <subcellularLocation>
        <location evidence="2">Endoplasmic reticulum lumen</location>
    </subcellularLocation>
</comment>
<dbReference type="CDD" id="cd02981">
    <property type="entry name" value="PDI_b_family"/>
    <property type="match status" value="1"/>
</dbReference>
<feature type="region of interest" description="Disordered" evidence="7">
    <location>
        <begin position="458"/>
        <end position="514"/>
    </location>
</feature>
<dbReference type="EMBL" id="PDNA01000026">
    <property type="protein sequence ID" value="PGH23221.1"/>
    <property type="molecule type" value="Genomic_DNA"/>
</dbReference>
<dbReference type="PANTHER" id="PTHR45815">
    <property type="entry name" value="PROTEIN DISULFIDE-ISOMERASE A6"/>
    <property type="match status" value="1"/>
</dbReference>
<gene>
    <name evidence="10" type="ORF">AJ80_02637</name>
</gene>
<dbReference type="CDD" id="cd03002">
    <property type="entry name" value="PDI_a_MPD1_like"/>
    <property type="match status" value="1"/>
</dbReference>
<dbReference type="PROSITE" id="PS51352">
    <property type="entry name" value="THIOREDOXIN_2"/>
    <property type="match status" value="1"/>
</dbReference>
<feature type="chain" id="PRO_5012902859" description="protein disulfide-isomerase" evidence="8">
    <location>
        <begin position="23"/>
        <end position="514"/>
    </location>
</feature>
<evidence type="ECO:0000313" key="11">
    <source>
        <dbReference type="Proteomes" id="UP000224634"/>
    </source>
</evidence>
<dbReference type="InterPro" id="IPR036249">
    <property type="entry name" value="Thioredoxin-like_sf"/>
</dbReference>
<dbReference type="Proteomes" id="UP000224634">
    <property type="component" value="Unassembled WGS sequence"/>
</dbReference>
<dbReference type="InterPro" id="IPR057305">
    <property type="entry name" value="Thioredox_PDIA6_C"/>
</dbReference>
<evidence type="ECO:0000256" key="5">
    <source>
        <dbReference type="ARBA" id="ARBA00023235"/>
    </source>
</evidence>
<evidence type="ECO:0000256" key="8">
    <source>
        <dbReference type="SAM" id="SignalP"/>
    </source>
</evidence>
<dbReference type="InterPro" id="IPR013766">
    <property type="entry name" value="Thioredoxin_domain"/>
</dbReference>
<keyword evidence="5" id="KW-0413">Isomerase</keyword>
<dbReference type="GO" id="GO:0005788">
    <property type="term" value="C:endoplasmic reticulum lumen"/>
    <property type="evidence" value="ECO:0007669"/>
    <property type="project" value="UniProtKB-SubCell"/>
</dbReference>
<evidence type="ECO:0000256" key="7">
    <source>
        <dbReference type="SAM" id="MobiDB-lite"/>
    </source>
</evidence>
<dbReference type="Gene3D" id="3.40.30.10">
    <property type="entry name" value="Glutaredoxin"/>
    <property type="match status" value="2"/>
</dbReference>
<keyword evidence="6" id="KW-0676">Redox-active center</keyword>
<organism evidence="10 11">
    <name type="scientific">Polytolypa hystricis (strain UAMH7299)</name>
    <dbReference type="NCBI Taxonomy" id="1447883"/>
    <lineage>
        <taxon>Eukaryota</taxon>
        <taxon>Fungi</taxon>
        <taxon>Dikarya</taxon>
        <taxon>Ascomycota</taxon>
        <taxon>Pezizomycotina</taxon>
        <taxon>Eurotiomycetes</taxon>
        <taxon>Eurotiomycetidae</taxon>
        <taxon>Onygenales</taxon>
        <taxon>Onygenales incertae sedis</taxon>
        <taxon>Polytolypa</taxon>
    </lineage>
</organism>
<comment type="catalytic activity">
    <reaction evidence="1">
        <text>Catalyzes the rearrangement of -S-S- bonds in proteins.</text>
        <dbReference type="EC" id="5.3.4.1"/>
    </reaction>
</comment>
<evidence type="ECO:0000313" key="10">
    <source>
        <dbReference type="EMBL" id="PGH23221.1"/>
    </source>
</evidence>
<feature type="compositionally biased region" description="Low complexity" evidence="7">
    <location>
        <begin position="275"/>
        <end position="298"/>
    </location>
</feature>
<evidence type="ECO:0000256" key="6">
    <source>
        <dbReference type="ARBA" id="ARBA00023284"/>
    </source>
</evidence>
<dbReference type="GO" id="GO:0015035">
    <property type="term" value="F:protein-disulfide reductase activity"/>
    <property type="evidence" value="ECO:0007669"/>
    <property type="project" value="TreeGrafter"/>
</dbReference>
<dbReference type="GO" id="GO:0034976">
    <property type="term" value="P:response to endoplasmic reticulum stress"/>
    <property type="evidence" value="ECO:0007669"/>
    <property type="project" value="TreeGrafter"/>
</dbReference>
<feature type="domain" description="Thioredoxin" evidence="9">
    <location>
        <begin position="12"/>
        <end position="151"/>
    </location>
</feature>
<evidence type="ECO:0000256" key="2">
    <source>
        <dbReference type="ARBA" id="ARBA00004319"/>
    </source>
</evidence>
<evidence type="ECO:0000256" key="1">
    <source>
        <dbReference type="ARBA" id="ARBA00001182"/>
    </source>
</evidence>
<name>A0A2B7YQ94_POLH7</name>
<evidence type="ECO:0000259" key="9">
    <source>
        <dbReference type="PROSITE" id="PS51352"/>
    </source>
</evidence>
<sequence>MLVKSPAILLIAALLEAVPANAAGIYTKKSPVLQVDASNYDRLIAKSNHASSTTLTLYHIRFYAPWCGHCQNLKPAYEKAAQKLEGLAKVAAINCDDDDNKQFCGQMGVQGFPTLKIVTPSKKPGKPTVEDYQGPRSAKGIVDALVDRIPNHVKRLTDKDFDSWLADENSSPKAILFTEKGTTSAIIRSLAIDFLGSIKFGQIRNKEMSAVEKFGISKFPTLVVLPGGEKEALVHDGEMNKKAISAFLSQVAEPNADPAPKESKASKKKKKAEGSGKPSASSVVVDDTATPTPEASSEPTEEDVESTSSKASVPKTPPAPPLQVLSSNVDLRNACLQPKSGTCVLAILPVPNVQGAEPPASAVQALGSLTEISHKHALRKGKLFPFYVLPDLVSDVSVIKEKLGLDPSGEVEIIAVNQRRGWWRRYDAGENGDFGVVEVEAWIDAIRLGEGKKEKLPEGFVLEEKAEEPEKEDAKEAPELEPESTPQEVPGAQPSQEPEPEPEQEPEAPRHEEL</sequence>
<feature type="signal peptide" evidence="8">
    <location>
        <begin position="1"/>
        <end position="22"/>
    </location>
</feature>
<dbReference type="Pfam" id="PF00085">
    <property type="entry name" value="Thioredoxin"/>
    <property type="match status" value="1"/>
</dbReference>
<evidence type="ECO:0000256" key="4">
    <source>
        <dbReference type="ARBA" id="ARBA00023157"/>
    </source>
</evidence>
<proteinExistence type="predicted"/>
<dbReference type="PANTHER" id="PTHR45815:SF3">
    <property type="entry name" value="PROTEIN DISULFIDE-ISOMERASE A6"/>
    <property type="match status" value="1"/>
</dbReference>
<accession>A0A2B7YQ94</accession>
<dbReference type="AlphaFoldDB" id="A0A2B7YQ94"/>
<keyword evidence="11" id="KW-1185">Reference proteome</keyword>
<keyword evidence="8" id="KW-0732">Signal</keyword>
<dbReference type="OrthoDB" id="10264505at2759"/>
<keyword evidence="4" id="KW-1015">Disulfide bond</keyword>